<dbReference type="PROSITE" id="PS50885">
    <property type="entry name" value="HAMP"/>
    <property type="match status" value="2"/>
</dbReference>
<keyword evidence="4" id="KW-0175">Coiled coil</keyword>
<evidence type="ECO:0000256" key="6">
    <source>
        <dbReference type="SAM" id="Phobius"/>
    </source>
</evidence>
<dbReference type="SUPFAM" id="SSF58104">
    <property type="entry name" value="Methyl-accepting chemotaxis protein (MCP) signaling domain"/>
    <property type="match status" value="1"/>
</dbReference>
<dbReference type="GO" id="GO:0007165">
    <property type="term" value="P:signal transduction"/>
    <property type="evidence" value="ECO:0007669"/>
    <property type="project" value="UniProtKB-KW"/>
</dbReference>
<feature type="region of interest" description="Disordered" evidence="5">
    <location>
        <begin position="744"/>
        <end position="814"/>
    </location>
</feature>
<evidence type="ECO:0000256" key="4">
    <source>
        <dbReference type="SAM" id="Coils"/>
    </source>
</evidence>
<accession>A0A1I2MF65</accession>
<dbReference type="CDD" id="cd18773">
    <property type="entry name" value="PDC1_HK_sensor"/>
    <property type="match status" value="1"/>
</dbReference>
<dbReference type="PROSITE" id="PS50111">
    <property type="entry name" value="CHEMOTAXIS_TRANSDUC_2"/>
    <property type="match status" value="1"/>
</dbReference>
<protein>
    <submittedName>
        <fullName evidence="9">Methyl-accepting chemotaxis protein</fullName>
    </submittedName>
</protein>
<keyword evidence="6" id="KW-1133">Transmembrane helix</keyword>
<feature type="domain" description="Methyl-accepting transducer" evidence="7">
    <location>
        <begin position="493"/>
        <end position="729"/>
    </location>
</feature>
<dbReference type="Gene3D" id="1.10.287.950">
    <property type="entry name" value="Methyl-accepting chemotaxis protein"/>
    <property type="match status" value="1"/>
</dbReference>
<dbReference type="SUPFAM" id="SSF158472">
    <property type="entry name" value="HAMP domain-like"/>
    <property type="match status" value="1"/>
</dbReference>
<keyword evidence="1 3" id="KW-0807">Transducer</keyword>
<organism evidence="9 10">
    <name type="scientific">Halopelagius inordinatus</name>
    <dbReference type="NCBI Taxonomy" id="553467"/>
    <lineage>
        <taxon>Archaea</taxon>
        <taxon>Methanobacteriati</taxon>
        <taxon>Methanobacteriota</taxon>
        <taxon>Stenosarchaea group</taxon>
        <taxon>Halobacteria</taxon>
        <taxon>Halobacteriales</taxon>
        <taxon>Haloferacaceae</taxon>
    </lineage>
</organism>
<evidence type="ECO:0000256" key="2">
    <source>
        <dbReference type="ARBA" id="ARBA00029447"/>
    </source>
</evidence>
<dbReference type="Gene3D" id="6.10.340.10">
    <property type="match status" value="1"/>
</dbReference>
<dbReference type="RefSeq" id="WP_092888270.1">
    <property type="nucleotide sequence ID" value="NZ_FOOQ01000001.1"/>
</dbReference>
<feature type="domain" description="HAMP" evidence="8">
    <location>
        <begin position="329"/>
        <end position="382"/>
    </location>
</feature>
<evidence type="ECO:0000313" key="9">
    <source>
        <dbReference type="EMBL" id="SFF88157.1"/>
    </source>
</evidence>
<feature type="compositionally biased region" description="Polar residues" evidence="5">
    <location>
        <begin position="541"/>
        <end position="550"/>
    </location>
</feature>
<dbReference type="EMBL" id="FOOQ01000001">
    <property type="protein sequence ID" value="SFF88157.1"/>
    <property type="molecule type" value="Genomic_DNA"/>
</dbReference>
<dbReference type="Pfam" id="PF00015">
    <property type="entry name" value="MCPsignal"/>
    <property type="match status" value="1"/>
</dbReference>
<evidence type="ECO:0000256" key="3">
    <source>
        <dbReference type="PROSITE-ProRule" id="PRU00284"/>
    </source>
</evidence>
<evidence type="ECO:0000259" key="7">
    <source>
        <dbReference type="PROSITE" id="PS50111"/>
    </source>
</evidence>
<feature type="coiled-coil region" evidence="4">
    <location>
        <begin position="634"/>
        <end position="668"/>
    </location>
</feature>
<dbReference type="PANTHER" id="PTHR32089:SF112">
    <property type="entry name" value="LYSOZYME-LIKE PROTEIN-RELATED"/>
    <property type="match status" value="1"/>
</dbReference>
<dbReference type="CDD" id="cd06225">
    <property type="entry name" value="HAMP"/>
    <property type="match status" value="1"/>
</dbReference>
<name>A0A1I2MF65_9EURY</name>
<dbReference type="STRING" id="553467.SAMN04488063_0639"/>
<evidence type="ECO:0000313" key="10">
    <source>
        <dbReference type="Proteomes" id="UP000198876"/>
    </source>
</evidence>
<dbReference type="OrthoDB" id="8523at2157"/>
<keyword evidence="6" id="KW-0472">Membrane</keyword>
<feature type="domain" description="HAMP" evidence="8">
    <location>
        <begin position="421"/>
        <end position="474"/>
    </location>
</feature>
<dbReference type="InterPro" id="IPR003660">
    <property type="entry name" value="HAMP_dom"/>
</dbReference>
<dbReference type="CDD" id="cd11386">
    <property type="entry name" value="MCP_signal"/>
    <property type="match status" value="1"/>
</dbReference>
<dbReference type="SMART" id="SM00283">
    <property type="entry name" value="MA"/>
    <property type="match status" value="1"/>
</dbReference>
<comment type="similarity">
    <text evidence="2">Belongs to the methyl-accepting chemotaxis (MCP) protein family.</text>
</comment>
<gene>
    <name evidence="9" type="ORF">SAMN04488063_0639</name>
</gene>
<dbReference type="Proteomes" id="UP000198876">
    <property type="component" value="Unassembled WGS sequence"/>
</dbReference>
<dbReference type="GO" id="GO:0016020">
    <property type="term" value="C:membrane"/>
    <property type="evidence" value="ECO:0007669"/>
    <property type="project" value="InterPro"/>
</dbReference>
<reference evidence="10" key="1">
    <citation type="submission" date="2016-10" db="EMBL/GenBank/DDBJ databases">
        <authorList>
            <person name="Varghese N."/>
            <person name="Submissions S."/>
        </authorList>
    </citation>
    <scope>NUCLEOTIDE SEQUENCE [LARGE SCALE GENOMIC DNA]</scope>
    <source>
        <strain evidence="10">CGMCC 1.7739</strain>
    </source>
</reference>
<keyword evidence="10" id="KW-1185">Reference proteome</keyword>
<dbReference type="PANTHER" id="PTHR32089">
    <property type="entry name" value="METHYL-ACCEPTING CHEMOTAXIS PROTEIN MCPB"/>
    <property type="match status" value="1"/>
</dbReference>
<dbReference type="AlphaFoldDB" id="A0A1I2MF65"/>
<evidence type="ECO:0000256" key="5">
    <source>
        <dbReference type="SAM" id="MobiDB-lite"/>
    </source>
</evidence>
<feature type="compositionally biased region" description="Low complexity" evidence="5">
    <location>
        <begin position="744"/>
        <end position="755"/>
    </location>
</feature>
<evidence type="ECO:0000256" key="1">
    <source>
        <dbReference type="ARBA" id="ARBA00023224"/>
    </source>
</evidence>
<feature type="compositionally biased region" description="Polar residues" evidence="5">
    <location>
        <begin position="757"/>
        <end position="788"/>
    </location>
</feature>
<dbReference type="SMART" id="SM00304">
    <property type="entry name" value="HAMP"/>
    <property type="match status" value="2"/>
</dbReference>
<dbReference type="Pfam" id="PF00672">
    <property type="entry name" value="HAMP"/>
    <property type="match status" value="1"/>
</dbReference>
<dbReference type="InterPro" id="IPR004089">
    <property type="entry name" value="MCPsignal_dom"/>
</dbReference>
<keyword evidence="6" id="KW-0812">Transmembrane</keyword>
<feature type="region of interest" description="Disordered" evidence="5">
    <location>
        <begin position="498"/>
        <end position="569"/>
    </location>
</feature>
<sequence>MSDDRSRGVVARALGSVERLLPNVIRRRYAAKFGLVLLIIVVLIAAAGAFIHLDTKSLVERQTESQIRGVADTEARAVGEWVSKKRSTASLLAGSLSERAANASTAERERWLEQKLIEMPSDVRAIHYVDATTGTVAASTTDSLGGTGLSGHDAPWASDAGSYLGASGTTVSSPYSLDDEPVVAFVAPVAGQDGFVVLTTSLRERSHGFKSSIATGDTKVVDGEGTILMDGRNRNLLDTYAPIDDGEVTAIEAGLAGDSGYRLVGARTGMESGEYAMAYSPVVGTDWVLTYHVPKQRAFALQSQVTNNLALLVVLALAALLLVGATLGRGTAKSLSTIATSADAIADGDLDVDVPESHRIDEMGRLYASFDSMSDYLNTVAGQTEALAEKNFDDPVLDEEVPGTFGDSLARTQSELEGLITELERKAAEFGDVMAAASDGDLTRRMSVDGNNESMNGVARSFNEMMIELEGTIAEVSEFAETVAAASQQVTASAQEIERASQEVSESTQMMAEGAHEQQQHLEQTATETSNLSATIEEVASSASELSDTADNTEEASDEGRKAAETALDTMSDIERQTVETVEHIEDLEADMSRIGDIVELITKIAEQTNILALNASIEAARAGEAGEGFSVVADEVKDLAEETKESAQEIEETIDTVQEKSSEALEEVHGAREAVDEGVEAVEHAHSSLGHIVTNVEETTEGVAEISRTTDEQAASTEEVASMMDRVTDLSDEAADRAENVAAAAQQQSASLSEVSDGTEQLASQSEDLMSLVSQFTVSREAATSTELGEGSADLTSDSADATRTPTVTDGGE</sequence>
<proteinExistence type="inferred from homology"/>
<feature type="compositionally biased region" description="Polar residues" evidence="5">
    <location>
        <begin position="795"/>
        <end position="814"/>
    </location>
</feature>
<feature type="compositionally biased region" description="Polar residues" evidence="5">
    <location>
        <begin position="521"/>
        <end position="534"/>
    </location>
</feature>
<evidence type="ECO:0000259" key="8">
    <source>
        <dbReference type="PROSITE" id="PS50885"/>
    </source>
</evidence>
<feature type="transmembrane region" description="Helical" evidence="6">
    <location>
        <begin position="29"/>
        <end position="53"/>
    </location>
</feature>